<reference evidence="11" key="1">
    <citation type="submission" date="2025-08" db="UniProtKB">
        <authorList>
            <consortium name="RefSeq"/>
        </authorList>
    </citation>
    <scope>IDENTIFICATION</scope>
    <source>
        <tissue evidence="11">Whole larvae</tissue>
    </source>
</reference>
<dbReference type="RefSeq" id="XP_026760323.2">
    <property type="nucleotide sequence ID" value="XM_026904522.3"/>
</dbReference>
<dbReference type="GO" id="GO:0070530">
    <property type="term" value="F:K63-linked polyubiquitin modification-dependent protein binding"/>
    <property type="evidence" value="ECO:0007669"/>
    <property type="project" value="TreeGrafter"/>
</dbReference>
<evidence type="ECO:0000256" key="3">
    <source>
        <dbReference type="ARBA" id="ARBA00022833"/>
    </source>
</evidence>
<dbReference type="GO" id="GO:0000423">
    <property type="term" value="P:mitophagy"/>
    <property type="evidence" value="ECO:0007669"/>
    <property type="project" value="TreeGrafter"/>
</dbReference>
<evidence type="ECO:0000256" key="7">
    <source>
        <dbReference type="SAM" id="MobiDB-lite"/>
    </source>
</evidence>
<dbReference type="KEGG" id="gmw:113519420"/>
<feature type="compositionally biased region" description="Basic residues" evidence="7">
    <location>
        <begin position="226"/>
        <end position="235"/>
    </location>
</feature>
<dbReference type="InterPro" id="IPR006612">
    <property type="entry name" value="THAP_Znf"/>
</dbReference>
<dbReference type="InterPro" id="IPR043145">
    <property type="entry name" value="Znf_ZZ_sf"/>
</dbReference>
<dbReference type="InParanoid" id="A0A6J1WVS4"/>
<dbReference type="Proteomes" id="UP001652740">
    <property type="component" value="Unplaced"/>
</dbReference>
<feature type="domain" description="THAP-type" evidence="9">
    <location>
        <begin position="1"/>
        <end position="80"/>
    </location>
</feature>
<dbReference type="SMART" id="SM00980">
    <property type="entry name" value="THAP"/>
    <property type="match status" value="1"/>
</dbReference>
<accession>A0A6J1WVS4</accession>
<dbReference type="PANTHER" id="PTHR15090">
    <property type="entry name" value="SEQUESTOSOME 1-RELATED"/>
    <property type="match status" value="1"/>
</dbReference>
<dbReference type="Gene3D" id="3.30.60.90">
    <property type="match status" value="1"/>
</dbReference>
<evidence type="ECO:0000256" key="2">
    <source>
        <dbReference type="ARBA" id="ARBA00022771"/>
    </source>
</evidence>
<feature type="domain" description="ZZ-type" evidence="8">
    <location>
        <begin position="96"/>
        <end position="146"/>
    </location>
</feature>
<keyword evidence="10" id="KW-1185">Reference proteome</keyword>
<dbReference type="GO" id="GO:0003677">
    <property type="term" value="F:DNA binding"/>
    <property type="evidence" value="ECO:0007669"/>
    <property type="project" value="UniProtKB-UniRule"/>
</dbReference>
<protein>
    <submittedName>
        <fullName evidence="11">Uncharacterized protein LOC113519420</fullName>
    </submittedName>
</protein>
<dbReference type="AlphaFoldDB" id="A0A6J1WVS4"/>
<sequence>MVNYCCVFGCGRNSRHSKHLKYYSLPKERDRQIAWLKAAGREDLIEKSQNRVAYRICSRHFPPSSIKNKLLSPDAIPIKCLPGTKDEDVSEDAEFHQDIICNSCQNLILGFRYKCVSCVDYDLCPKCEMIETHPEHYMLRIPKPLKFSVADDLVKKWKQFFQSKHAVAESNKCSDSENDSDSSDNEPITKYVKHYDSGIDLSEDVKEKIRNEVTRVLSIKQDTEKKSKKSTKKRKDNITTRKRGGEDLTKMSKRQKSNDEHEIECEESKLNVAIPEMVFADVNEQMMDVKSETPLDTAMNDMNTDQQQPLMHVKLSDDFSELMIEMTSDNQKVIYKYSN</sequence>
<dbReference type="SMART" id="SM00291">
    <property type="entry name" value="ZnF_ZZ"/>
    <property type="match status" value="1"/>
</dbReference>
<dbReference type="GeneID" id="113519420"/>
<dbReference type="InterPro" id="IPR052260">
    <property type="entry name" value="Autophagy_Rcpt_SigReg"/>
</dbReference>
<dbReference type="SUPFAM" id="SSF57716">
    <property type="entry name" value="Glucocorticoid receptor-like (DNA-binding domain)"/>
    <property type="match status" value="1"/>
</dbReference>
<dbReference type="InterPro" id="IPR038441">
    <property type="entry name" value="THAP_Znf_sf"/>
</dbReference>
<gene>
    <name evidence="11" type="primary">LOC113519420</name>
</gene>
<dbReference type="PROSITE" id="PS50135">
    <property type="entry name" value="ZF_ZZ_2"/>
    <property type="match status" value="1"/>
</dbReference>
<dbReference type="PROSITE" id="PS50950">
    <property type="entry name" value="ZF_THAP"/>
    <property type="match status" value="1"/>
</dbReference>
<dbReference type="GO" id="GO:0016235">
    <property type="term" value="C:aggresome"/>
    <property type="evidence" value="ECO:0007669"/>
    <property type="project" value="TreeGrafter"/>
</dbReference>
<dbReference type="GO" id="GO:0035973">
    <property type="term" value="P:aggrephagy"/>
    <property type="evidence" value="ECO:0007669"/>
    <property type="project" value="TreeGrafter"/>
</dbReference>
<feature type="region of interest" description="Disordered" evidence="7">
    <location>
        <begin position="220"/>
        <end position="264"/>
    </location>
</feature>
<dbReference type="SUPFAM" id="SSF57850">
    <property type="entry name" value="RING/U-box"/>
    <property type="match status" value="1"/>
</dbReference>
<keyword evidence="2 5" id="KW-0863">Zinc-finger</keyword>
<name>A0A6J1WVS4_GALME</name>
<organism evidence="10 11">
    <name type="scientific">Galleria mellonella</name>
    <name type="common">Greater wax moth</name>
    <dbReference type="NCBI Taxonomy" id="7137"/>
    <lineage>
        <taxon>Eukaryota</taxon>
        <taxon>Metazoa</taxon>
        <taxon>Ecdysozoa</taxon>
        <taxon>Arthropoda</taxon>
        <taxon>Hexapoda</taxon>
        <taxon>Insecta</taxon>
        <taxon>Pterygota</taxon>
        <taxon>Neoptera</taxon>
        <taxon>Endopterygota</taxon>
        <taxon>Lepidoptera</taxon>
        <taxon>Glossata</taxon>
        <taxon>Ditrysia</taxon>
        <taxon>Pyraloidea</taxon>
        <taxon>Pyralidae</taxon>
        <taxon>Galleriinae</taxon>
        <taxon>Galleria</taxon>
    </lineage>
</organism>
<evidence type="ECO:0000259" key="9">
    <source>
        <dbReference type="PROSITE" id="PS50950"/>
    </source>
</evidence>
<keyword evidence="3" id="KW-0862">Zinc</keyword>
<keyword evidence="1" id="KW-0479">Metal-binding</keyword>
<dbReference type="GO" id="GO:0005080">
    <property type="term" value="F:protein kinase C binding"/>
    <property type="evidence" value="ECO:0007669"/>
    <property type="project" value="TreeGrafter"/>
</dbReference>
<evidence type="ECO:0000256" key="6">
    <source>
        <dbReference type="PROSITE-ProRule" id="PRU00309"/>
    </source>
</evidence>
<dbReference type="Pfam" id="PF00569">
    <property type="entry name" value="ZZ"/>
    <property type="match status" value="1"/>
</dbReference>
<dbReference type="PANTHER" id="PTHR15090:SF0">
    <property type="entry name" value="SEQUESTOSOME-1"/>
    <property type="match status" value="1"/>
</dbReference>
<dbReference type="InterPro" id="IPR000433">
    <property type="entry name" value="Znf_ZZ"/>
</dbReference>
<dbReference type="Pfam" id="PF05485">
    <property type="entry name" value="THAP"/>
    <property type="match status" value="1"/>
</dbReference>
<dbReference type="GO" id="GO:0044753">
    <property type="term" value="C:amphisome"/>
    <property type="evidence" value="ECO:0007669"/>
    <property type="project" value="TreeGrafter"/>
</dbReference>
<dbReference type="Gene3D" id="6.20.210.20">
    <property type="entry name" value="THAP domain"/>
    <property type="match status" value="1"/>
</dbReference>
<feature type="compositionally biased region" description="Basic and acidic residues" evidence="7">
    <location>
        <begin position="236"/>
        <end position="260"/>
    </location>
</feature>
<keyword evidence="4 6" id="KW-0238">DNA-binding</keyword>
<evidence type="ECO:0000259" key="8">
    <source>
        <dbReference type="PROSITE" id="PS50135"/>
    </source>
</evidence>
<evidence type="ECO:0000256" key="4">
    <source>
        <dbReference type="ARBA" id="ARBA00023125"/>
    </source>
</evidence>
<dbReference type="SMART" id="SM00692">
    <property type="entry name" value="DM3"/>
    <property type="match status" value="1"/>
</dbReference>
<dbReference type="CDD" id="cd02340">
    <property type="entry name" value="ZZ_NBR1_like"/>
    <property type="match status" value="1"/>
</dbReference>
<evidence type="ECO:0000256" key="5">
    <source>
        <dbReference type="PROSITE-ProRule" id="PRU00228"/>
    </source>
</evidence>
<evidence type="ECO:0000256" key="1">
    <source>
        <dbReference type="ARBA" id="ARBA00022723"/>
    </source>
</evidence>
<proteinExistence type="predicted"/>
<evidence type="ECO:0000313" key="11">
    <source>
        <dbReference type="RefSeq" id="XP_026760323.2"/>
    </source>
</evidence>
<dbReference type="PROSITE" id="PS01357">
    <property type="entry name" value="ZF_ZZ_1"/>
    <property type="match status" value="1"/>
</dbReference>
<evidence type="ECO:0000313" key="10">
    <source>
        <dbReference type="Proteomes" id="UP001652740"/>
    </source>
</evidence>
<dbReference type="GO" id="GO:0007032">
    <property type="term" value="P:endosome organization"/>
    <property type="evidence" value="ECO:0007669"/>
    <property type="project" value="TreeGrafter"/>
</dbReference>
<dbReference type="GO" id="GO:0008270">
    <property type="term" value="F:zinc ion binding"/>
    <property type="evidence" value="ECO:0007669"/>
    <property type="project" value="UniProtKB-KW"/>
</dbReference>